<name>A0A1T4Q5G8_9GAMM</name>
<organism evidence="2 3">
    <name type="scientific">Lysobacter spongiicola DSM 21749</name>
    <dbReference type="NCBI Taxonomy" id="1122188"/>
    <lineage>
        <taxon>Bacteria</taxon>
        <taxon>Pseudomonadati</taxon>
        <taxon>Pseudomonadota</taxon>
        <taxon>Gammaproteobacteria</taxon>
        <taxon>Lysobacterales</taxon>
        <taxon>Lysobacteraceae</taxon>
        <taxon>Novilysobacter</taxon>
    </lineage>
</organism>
<dbReference type="SUPFAM" id="SSF49777">
    <property type="entry name" value="PEBP-like"/>
    <property type="match status" value="1"/>
</dbReference>
<feature type="region of interest" description="Disordered" evidence="1">
    <location>
        <begin position="103"/>
        <end position="123"/>
    </location>
</feature>
<protein>
    <recommendedName>
        <fullName evidence="4">Phospholipid-binding protein, PBP family</fullName>
    </recommendedName>
</protein>
<reference evidence="2 3" key="1">
    <citation type="submission" date="2017-02" db="EMBL/GenBank/DDBJ databases">
        <authorList>
            <person name="Peterson S.W."/>
        </authorList>
    </citation>
    <scope>NUCLEOTIDE SEQUENCE [LARGE SCALE GENOMIC DNA]</scope>
    <source>
        <strain evidence="2 3">DSM 21749</strain>
    </source>
</reference>
<evidence type="ECO:0000256" key="1">
    <source>
        <dbReference type="SAM" id="MobiDB-lite"/>
    </source>
</evidence>
<gene>
    <name evidence="2" type="ORF">SAMN02745674_01499</name>
</gene>
<dbReference type="PANTHER" id="PTHR30289:SF1">
    <property type="entry name" value="PEBP (PHOSPHATIDYLETHANOLAMINE-BINDING PROTEIN) FAMILY PROTEIN"/>
    <property type="match status" value="1"/>
</dbReference>
<dbReference type="EMBL" id="FUXP01000004">
    <property type="protein sequence ID" value="SJZ99000.1"/>
    <property type="molecule type" value="Genomic_DNA"/>
</dbReference>
<dbReference type="InterPro" id="IPR036610">
    <property type="entry name" value="PEBP-like_sf"/>
</dbReference>
<evidence type="ECO:0000313" key="3">
    <source>
        <dbReference type="Proteomes" id="UP000190061"/>
    </source>
</evidence>
<dbReference type="AlphaFoldDB" id="A0A1T4Q5G8"/>
<dbReference type="STRING" id="1122188.SAMN02745674_01499"/>
<dbReference type="CDD" id="cd00865">
    <property type="entry name" value="PEBP_bact_arch"/>
    <property type="match status" value="1"/>
</dbReference>
<dbReference type="Pfam" id="PF01161">
    <property type="entry name" value="PBP"/>
    <property type="match status" value="1"/>
</dbReference>
<evidence type="ECO:0000313" key="2">
    <source>
        <dbReference type="EMBL" id="SJZ99000.1"/>
    </source>
</evidence>
<dbReference type="Proteomes" id="UP000190061">
    <property type="component" value="Unassembled WGS sequence"/>
</dbReference>
<keyword evidence="3" id="KW-1185">Reference proteome</keyword>
<evidence type="ECO:0008006" key="4">
    <source>
        <dbReference type="Google" id="ProtNLM"/>
    </source>
</evidence>
<dbReference type="NCBIfam" id="TIGR00481">
    <property type="entry name" value="YbhB/YbcL family Raf kinase inhibitor-like protein"/>
    <property type="match status" value="1"/>
</dbReference>
<dbReference type="Gene3D" id="3.90.280.10">
    <property type="entry name" value="PEBP-like"/>
    <property type="match status" value="1"/>
</dbReference>
<dbReference type="OrthoDB" id="9797506at2"/>
<dbReference type="InterPro" id="IPR008914">
    <property type="entry name" value="PEBP"/>
</dbReference>
<proteinExistence type="predicted"/>
<sequence length="212" mass="23605">MHIRSDSFDHHAPIPARFAAGQRDGKDVGFGRNLNPHLAWRDAPPETRSFALLCIDADAPTVPEMAGKEGVEIPFDQPRTDFCHWAMIDIPPHVDGIAEGSCSNGVTPHGKRDPKGPEGSRQGLNDYTGWFAQDPDLTGEWLGYDGPFPPPNDRRPHRYFFRLYALDVSRLDVGERFTCADVQRAMQHHVLAEALLQGVYTLHPEVEARSAS</sequence>
<accession>A0A1T4Q5G8</accession>
<dbReference type="InterPro" id="IPR005247">
    <property type="entry name" value="YbhB_YbcL/LppC-like"/>
</dbReference>
<dbReference type="PANTHER" id="PTHR30289">
    <property type="entry name" value="UNCHARACTERIZED PROTEIN YBCL-RELATED"/>
    <property type="match status" value="1"/>
</dbReference>
<dbReference type="RefSeq" id="WP_078758095.1">
    <property type="nucleotide sequence ID" value="NZ_FUXP01000004.1"/>
</dbReference>